<protein>
    <submittedName>
        <fullName evidence="3">Ig-like protein group 2</fullName>
    </submittedName>
</protein>
<evidence type="ECO:0000259" key="2">
    <source>
        <dbReference type="SMART" id="SM00635"/>
    </source>
</evidence>
<name>A0A4R6PWX4_9FIRM</name>
<dbReference type="SUPFAM" id="SSF49265">
    <property type="entry name" value="Fibronectin type III"/>
    <property type="match status" value="1"/>
</dbReference>
<dbReference type="OrthoDB" id="9799970at2"/>
<dbReference type="AlphaFoldDB" id="A0A4R6PWX4"/>
<evidence type="ECO:0000313" key="3">
    <source>
        <dbReference type="EMBL" id="TDP47387.1"/>
    </source>
</evidence>
<dbReference type="InterPro" id="IPR008964">
    <property type="entry name" value="Invasin/intimin_cell_adhesion"/>
</dbReference>
<dbReference type="SMART" id="SM00635">
    <property type="entry name" value="BID_2"/>
    <property type="match status" value="2"/>
</dbReference>
<feature type="signal peptide" evidence="1">
    <location>
        <begin position="1"/>
        <end position="29"/>
    </location>
</feature>
<dbReference type="Gene3D" id="2.60.40.1080">
    <property type="match status" value="2"/>
</dbReference>
<dbReference type="Pfam" id="PF02368">
    <property type="entry name" value="Big_2"/>
    <property type="match status" value="2"/>
</dbReference>
<keyword evidence="1" id="KW-0732">Signal</keyword>
<reference evidence="3 4" key="1">
    <citation type="submission" date="2019-03" db="EMBL/GenBank/DDBJ databases">
        <title>Genomic Encyclopedia of Type Strains, Phase IV (KMG-IV): sequencing the most valuable type-strain genomes for metagenomic binning, comparative biology and taxonomic classification.</title>
        <authorList>
            <person name="Goeker M."/>
        </authorList>
    </citation>
    <scope>NUCLEOTIDE SEQUENCE [LARGE SCALE GENOMIC DNA]</scope>
    <source>
        <strain evidence="3 4">DSM 28287</strain>
    </source>
</reference>
<organism evidence="3 4">
    <name type="scientific">Aminicella lysinilytica</name>
    <dbReference type="NCBI Taxonomy" id="433323"/>
    <lineage>
        <taxon>Bacteria</taxon>
        <taxon>Bacillati</taxon>
        <taxon>Bacillota</taxon>
        <taxon>Clostridia</taxon>
        <taxon>Peptostreptococcales</taxon>
        <taxon>Anaerovoracaceae</taxon>
        <taxon>Aminicella</taxon>
    </lineage>
</organism>
<dbReference type="InterPro" id="IPR003343">
    <property type="entry name" value="Big_2"/>
</dbReference>
<gene>
    <name evidence="3" type="ORF">EV211_15410</name>
</gene>
<comment type="caution">
    <text evidence="3">The sequence shown here is derived from an EMBL/GenBank/DDBJ whole genome shotgun (WGS) entry which is preliminary data.</text>
</comment>
<dbReference type="SUPFAM" id="SSF49373">
    <property type="entry name" value="Invasin/intimin cell-adhesion fragments"/>
    <property type="match status" value="2"/>
</dbReference>
<sequence>MKKNESIIRKSVALVLSLALIIMFMPIFAADSDAATTTITVTNLKANAAVSQSSLQTDFKALGYRYVKLSWSASGTADKYMIYYSTKENGKYTKLATVTGKSKTLLLAQKMKYLKVRAYKSKRYGPYTDWVSVKAGADNSTKVTFTSTANQITVGESKTYKAKADGSVSDNIRWSTSDSKLATVNNKGVVEAKKAGTVKITAMAHDGVTKTVEAITINKFPASVKISGSSTQTLAFTKTLQLTATPAKAVYDTVTWSSSDKDIAKVSSKGKVTGVTKGTAVITATAIGGATDTVKINVVPGVEGMISWAITIADNSEFGYSMGMLGNKLSDRACPFCHPGASTDYDCASFVVAALAHGMQDKAFIANCKSGTNPVACGGLNTMLKNDDNFKSMGKLSISKLKRGDILINPNRHVEIYIGDKTDVGAHDDYDNKSGESTQDEIYTNATWTFYTNVYRYVGD</sequence>
<feature type="domain" description="BIG2" evidence="2">
    <location>
        <begin position="220"/>
        <end position="296"/>
    </location>
</feature>
<dbReference type="InterPro" id="IPR013783">
    <property type="entry name" value="Ig-like_fold"/>
</dbReference>
<feature type="domain" description="BIG2" evidence="2">
    <location>
        <begin position="139"/>
        <end position="214"/>
    </location>
</feature>
<proteinExistence type="predicted"/>
<dbReference type="Proteomes" id="UP000295500">
    <property type="component" value="Unassembled WGS sequence"/>
</dbReference>
<dbReference type="EMBL" id="SNXO01000054">
    <property type="protein sequence ID" value="TDP47387.1"/>
    <property type="molecule type" value="Genomic_DNA"/>
</dbReference>
<dbReference type="Gene3D" id="2.60.40.10">
    <property type="entry name" value="Immunoglobulins"/>
    <property type="match status" value="1"/>
</dbReference>
<evidence type="ECO:0000256" key="1">
    <source>
        <dbReference type="SAM" id="SignalP"/>
    </source>
</evidence>
<feature type="chain" id="PRO_5020946196" evidence="1">
    <location>
        <begin position="30"/>
        <end position="460"/>
    </location>
</feature>
<dbReference type="RefSeq" id="WP_133529278.1">
    <property type="nucleotide sequence ID" value="NZ_SNXO01000054.1"/>
</dbReference>
<keyword evidence="4" id="KW-1185">Reference proteome</keyword>
<dbReference type="InterPro" id="IPR036116">
    <property type="entry name" value="FN3_sf"/>
</dbReference>
<evidence type="ECO:0000313" key="4">
    <source>
        <dbReference type="Proteomes" id="UP000295500"/>
    </source>
</evidence>
<accession>A0A4R6PWX4</accession>